<sequence>ILFSGCSNFRIVGVSSGRSPELSLALLFEKFILLFLVGPRLRRLRVKVKIGDRHGFFSYNVLLSSGKKFLKSVWLILTQCPAENRIRFQSGNSHDKQGFRMTRFHVLDSVVKSSNIVLDTFIIFLSY</sequence>
<organism evidence="1 2">
    <name type="scientific">Striga hermonthica</name>
    <name type="common">Purple witchweed</name>
    <name type="synonym">Buchnera hermonthica</name>
    <dbReference type="NCBI Taxonomy" id="68872"/>
    <lineage>
        <taxon>Eukaryota</taxon>
        <taxon>Viridiplantae</taxon>
        <taxon>Streptophyta</taxon>
        <taxon>Embryophyta</taxon>
        <taxon>Tracheophyta</taxon>
        <taxon>Spermatophyta</taxon>
        <taxon>Magnoliopsida</taxon>
        <taxon>eudicotyledons</taxon>
        <taxon>Gunneridae</taxon>
        <taxon>Pentapetalae</taxon>
        <taxon>asterids</taxon>
        <taxon>lamiids</taxon>
        <taxon>Lamiales</taxon>
        <taxon>Orobanchaceae</taxon>
        <taxon>Buchnereae</taxon>
        <taxon>Striga</taxon>
    </lineage>
</organism>
<dbReference type="Proteomes" id="UP001153555">
    <property type="component" value="Unassembled WGS sequence"/>
</dbReference>
<evidence type="ECO:0000313" key="1">
    <source>
        <dbReference type="EMBL" id="CAA0815817.1"/>
    </source>
</evidence>
<feature type="non-terminal residue" evidence="1">
    <location>
        <position position="127"/>
    </location>
</feature>
<name>A0A9N7R861_STRHE</name>
<keyword evidence="2" id="KW-1185">Reference proteome</keyword>
<dbReference type="EMBL" id="CACSLK010013525">
    <property type="protein sequence ID" value="CAA0815817.1"/>
    <property type="molecule type" value="Genomic_DNA"/>
</dbReference>
<dbReference type="AlphaFoldDB" id="A0A9N7R861"/>
<comment type="caution">
    <text evidence="1">The sequence shown here is derived from an EMBL/GenBank/DDBJ whole genome shotgun (WGS) entry which is preliminary data.</text>
</comment>
<reference evidence="1" key="1">
    <citation type="submission" date="2019-12" db="EMBL/GenBank/DDBJ databases">
        <authorList>
            <person name="Scholes J."/>
        </authorList>
    </citation>
    <scope>NUCLEOTIDE SEQUENCE</scope>
</reference>
<evidence type="ECO:0000313" key="2">
    <source>
        <dbReference type="Proteomes" id="UP001153555"/>
    </source>
</evidence>
<protein>
    <submittedName>
        <fullName evidence="1">Uncharacterized protein</fullName>
    </submittedName>
</protein>
<gene>
    <name evidence="1" type="ORF">SHERM_01054</name>
</gene>
<proteinExistence type="predicted"/>
<feature type="non-terminal residue" evidence="1">
    <location>
        <position position="1"/>
    </location>
</feature>
<accession>A0A9N7R861</accession>